<evidence type="ECO:0000313" key="2">
    <source>
        <dbReference type="Proteomes" id="UP001066276"/>
    </source>
</evidence>
<dbReference type="Proteomes" id="UP001066276">
    <property type="component" value="Chromosome 2_1"/>
</dbReference>
<comment type="caution">
    <text evidence="1">The sequence shown here is derived from an EMBL/GenBank/DDBJ whole genome shotgun (WGS) entry which is preliminary data.</text>
</comment>
<reference evidence="1" key="1">
    <citation type="journal article" date="2022" name="bioRxiv">
        <title>Sequencing and chromosome-scale assembly of the giantPleurodeles waltlgenome.</title>
        <authorList>
            <person name="Brown T."/>
            <person name="Elewa A."/>
            <person name="Iarovenko S."/>
            <person name="Subramanian E."/>
            <person name="Araus A.J."/>
            <person name="Petzold A."/>
            <person name="Susuki M."/>
            <person name="Suzuki K.-i.T."/>
            <person name="Hayashi T."/>
            <person name="Toyoda A."/>
            <person name="Oliveira C."/>
            <person name="Osipova E."/>
            <person name="Leigh N.D."/>
            <person name="Simon A."/>
            <person name="Yun M.H."/>
        </authorList>
    </citation>
    <scope>NUCLEOTIDE SEQUENCE</scope>
    <source>
        <strain evidence="1">20211129_DDA</strain>
        <tissue evidence="1">Liver</tissue>
    </source>
</reference>
<dbReference type="AlphaFoldDB" id="A0AAV7VN78"/>
<gene>
    <name evidence="1" type="ORF">NDU88_005328</name>
</gene>
<organism evidence="1 2">
    <name type="scientific">Pleurodeles waltl</name>
    <name type="common">Iberian ribbed newt</name>
    <dbReference type="NCBI Taxonomy" id="8319"/>
    <lineage>
        <taxon>Eukaryota</taxon>
        <taxon>Metazoa</taxon>
        <taxon>Chordata</taxon>
        <taxon>Craniata</taxon>
        <taxon>Vertebrata</taxon>
        <taxon>Euteleostomi</taxon>
        <taxon>Amphibia</taxon>
        <taxon>Batrachia</taxon>
        <taxon>Caudata</taxon>
        <taxon>Salamandroidea</taxon>
        <taxon>Salamandridae</taxon>
        <taxon>Pleurodelinae</taxon>
        <taxon>Pleurodeles</taxon>
    </lineage>
</organism>
<name>A0AAV7VN78_PLEWA</name>
<protein>
    <submittedName>
        <fullName evidence="1">Uncharacterized protein</fullName>
    </submittedName>
</protein>
<proteinExistence type="predicted"/>
<accession>A0AAV7VN78</accession>
<dbReference type="EMBL" id="JANPWB010000003">
    <property type="protein sequence ID" value="KAJ1201519.1"/>
    <property type="molecule type" value="Genomic_DNA"/>
</dbReference>
<sequence length="186" mass="20550">MVPRLLIGERLKQGGTGNRKKEETEAVPIEVHERAGVPAPRDLFSVYVLISQLNLQSPNSLLANQRYEPARLLTRLSNLYKKGRHAFLLATVSWLLIGERLKQGGTGNRKKEEPEAVPIEVHERAGVPAPRDLFSGSPASEDMALYSGDVRWTRRKNKGTVGSPASEDMALVVVMSGGPEEKTREQ</sequence>
<keyword evidence="2" id="KW-1185">Reference proteome</keyword>
<evidence type="ECO:0000313" key="1">
    <source>
        <dbReference type="EMBL" id="KAJ1201519.1"/>
    </source>
</evidence>